<organism evidence="1 2">
    <name type="scientific">Sphingobium phage Lacusarx</name>
    <dbReference type="NCBI Taxonomy" id="1980139"/>
    <lineage>
        <taxon>Viruses</taxon>
        <taxon>Duplodnaviria</taxon>
        <taxon>Heunggongvirae</taxon>
        <taxon>Uroviricota</taxon>
        <taxon>Caudoviricetes</taxon>
        <taxon>Lacusarxvirus</taxon>
        <taxon>Lacusarxvirus lacusarx</taxon>
    </lineage>
</organism>
<dbReference type="EMBL" id="KY629563">
    <property type="protein sequence ID" value="ARK07430.1"/>
    <property type="molecule type" value="Genomic_DNA"/>
</dbReference>
<reference evidence="1 2" key="1">
    <citation type="submission" date="2017-02" db="EMBL/GenBank/DDBJ databases">
        <title>The first characterized phage against a member of the ecologically important #sphingomonads reveals high dissimilarity against all other known phages.</title>
        <authorList>
            <person name="Nielsen T.K."/>
            <person name="Carstens A.B."/>
            <person name="Kot W."/>
            <person name="Lametsch R."/>
            <person name="Neve H."/>
            <person name="Hansen L.H."/>
        </authorList>
    </citation>
    <scope>NUCLEOTIDE SEQUENCE [LARGE SCALE GENOMIC DNA]</scope>
</reference>
<gene>
    <name evidence="1" type="ORF">LAV_00030</name>
</gene>
<name>A0A1W6DWP0_9CAUD</name>
<accession>A0A1W6DWP0</accession>
<dbReference type="Proteomes" id="UP000223906">
    <property type="component" value="Segment"/>
</dbReference>
<keyword evidence="2" id="KW-1185">Reference proteome</keyword>
<sequence length="49" mass="5561">MGLWSLFQRRPRPKPLRVGDKLPANSTGPYGAFIKVCPCCDRIDEIFIP</sequence>
<proteinExistence type="predicted"/>
<evidence type="ECO:0000313" key="2">
    <source>
        <dbReference type="Proteomes" id="UP000223906"/>
    </source>
</evidence>
<protein>
    <submittedName>
        <fullName evidence="1">Uncharacterized protein</fullName>
    </submittedName>
</protein>
<evidence type="ECO:0000313" key="1">
    <source>
        <dbReference type="EMBL" id="ARK07430.1"/>
    </source>
</evidence>